<evidence type="ECO:0000256" key="2">
    <source>
        <dbReference type="ARBA" id="ARBA00022516"/>
    </source>
</evidence>
<dbReference type="GO" id="GO:0006633">
    <property type="term" value="P:fatty acid biosynthetic process"/>
    <property type="evidence" value="ECO:0007669"/>
    <property type="project" value="UniProtKB-KW"/>
</dbReference>
<evidence type="ECO:0000259" key="14">
    <source>
        <dbReference type="PROSITE" id="PS50980"/>
    </source>
</evidence>
<evidence type="ECO:0000256" key="13">
    <source>
        <dbReference type="HAMAP-Rule" id="MF_01395"/>
    </source>
</evidence>
<keyword evidence="5 13" id="KW-0547">Nucleotide-binding</keyword>
<keyword evidence="11 13" id="KW-0275">Fatty acid biosynthesis</keyword>
<organism evidence="15 16">
    <name type="scientific">SAR86 cluster bacterium</name>
    <dbReference type="NCBI Taxonomy" id="2030880"/>
    <lineage>
        <taxon>Bacteria</taxon>
        <taxon>Pseudomonadati</taxon>
        <taxon>Pseudomonadota</taxon>
        <taxon>Gammaproteobacteria</taxon>
        <taxon>SAR86 cluster</taxon>
    </lineage>
</organism>
<feature type="domain" description="CoA carboxyltransferase N-terminal" evidence="14">
    <location>
        <begin position="27"/>
        <end position="288"/>
    </location>
</feature>
<dbReference type="Gene3D" id="3.90.226.10">
    <property type="entry name" value="2-enoyl-CoA Hydratase, Chain A, domain 1"/>
    <property type="match status" value="1"/>
</dbReference>
<comment type="pathway">
    <text evidence="13">Lipid metabolism; malonyl-CoA biosynthesis; malonyl-CoA from acetyl-CoA: step 1/1.</text>
</comment>
<dbReference type="Proteomes" id="UP000253307">
    <property type="component" value="Unassembled WGS sequence"/>
</dbReference>
<dbReference type="EMBL" id="QOPE01000001">
    <property type="protein sequence ID" value="RCL42885.1"/>
    <property type="molecule type" value="Genomic_DNA"/>
</dbReference>
<feature type="binding site" evidence="13">
    <location>
        <position position="53"/>
    </location>
    <ligand>
        <name>Zn(2+)</name>
        <dbReference type="ChEBI" id="CHEBI:29105"/>
    </ligand>
</feature>
<dbReference type="InterPro" id="IPR000438">
    <property type="entry name" value="Acetyl_CoA_COase_Trfase_b_su"/>
</dbReference>
<keyword evidence="4 13" id="KW-0479">Metal-binding</keyword>
<evidence type="ECO:0000256" key="5">
    <source>
        <dbReference type="ARBA" id="ARBA00022741"/>
    </source>
</evidence>
<dbReference type="GO" id="GO:2001295">
    <property type="term" value="P:malonyl-CoA biosynthetic process"/>
    <property type="evidence" value="ECO:0007669"/>
    <property type="project" value="UniProtKB-UniRule"/>
</dbReference>
<dbReference type="NCBIfam" id="TIGR00515">
    <property type="entry name" value="accD"/>
    <property type="match status" value="1"/>
</dbReference>
<feature type="binding site" evidence="13">
    <location>
        <position position="31"/>
    </location>
    <ligand>
        <name>Zn(2+)</name>
        <dbReference type="ChEBI" id="CHEBI:29105"/>
    </ligand>
</feature>
<evidence type="ECO:0000256" key="11">
    <source>
        <dbReference type="ARBA" id="ARBA00023160"/>
    </source>
</evidence>
<dbReference type="PANTHER" id="PTHR42995:SF5">
    <property type="entry name" value="ACETYL-COENZYME A CARBOXYLASE CARBOXYL TRANSFERASE SUBUNIT BETA, CHLOROPLASTIC"/>
    <property type="match status" value="1"/>
</dbReference>
<dbReference type="GO" id="GO:0003989">
    <property type="term" value="F:acetyl-CoA carboxylase activity"/>
    <property type="evidence" value="ECO:0007669"/>
    <property type="project" value="InterPro"/>
</dbReference>
<evidence type="ECO:0000256" key="9">
    <source>
        <dbReference type="ARBA" id="ARBA00022840"/>
    </source>
</evidence>
<feature type="zinc finger region" description="C4-type" evidence="13">
    <location>
        <begin position="31"/>
        <end position="53"/>
    </location>
</feature>
<evidence type="ECO:0000256" key="4">
    <source>
        <dbReference type="ARBA" id="ARBA00022723"/>
    </source>
</evidence>
<dbReference type="InterPro" id="IPR029045">
    <property type="entry name" value="ClpP/crotonase-like_dom_sf"/>
</dbReference>
<dbReference type="GO" id="GO:0005524">
    <property type="term" value="F:ATP binding"/>
    <property type="evidence" value="ECO:0007669"/>
    <property type="project" value="UniProtKB-KW"/>
</dbReference>
<keyword evidence="2 13" id="KW-0444">Lipid biosynthesis</keyword>
<dbReference type="InterPro" id="IPR041010">
    <property type="entry name" value="Znf-ACC"/>
</dbReference>
<feature type="binding site" evidence="13">
    <location>
        <position position="34"/>
    </location>
    <ligand>
        <name>Zn(2+)</name>
        <dbReference type="ChEBI" id="CHEBI:29105"/>
    </ligand>
</feature>
<evidence type="ECO:0000256" key="8">
    <source>
        <dbReference type="ARBA" id="ARBA00022833"/>
    </source>
</evidence>
<keyword evidence="6 13" id="KW-0863">Zinc-finger</keyword>
<dbReference type="PRINTS" id="PR01070">
    <property type="entry name" value="ACCCTRFRASEB"/>
</dbReference>
<dbReference type="Pfam" id="PF01039">
    <property type="entry name" value="Carboxyl_trans"/>
    <property type="match status" value="1"/>
</dbReference>
<keyword evidence="13" id="KW-0963">Cytoplasm</keyword>
<dbReference type="PANTHER" id="PTHR42995">
    <property type="entry name" value="ACETYL-COENZYME A CARBOXYLASE CARBOXYL TRANSFERASE SUBUNIT BETA, CHLOROPLASTIC"/>
    <property type="match status" value="1"/>
</dbReference>
<comment type="subunit">
    <text evidence="13">Acetyl-CoA carboxylase is a heterohexamer composed of biotin carboxyl carrier protein (AccB), biotin carboxylase (AccC) and two subunits each of ACCase subunit alpha (AccA) and ACCase subunit beta (AccD).</text>
</comment>
<dbReference type="SUPFAM" id="SSF52096">
    <property type="entry name" value="ClpP/crotonase"/>
    <property type="match status" value="1"/>
</dbReference>
<dbReference type="PROSITE" id="PS50980">
    <property type="entry name" value="COA_CT_NTER"/>
    <property type="match status" value="1"/>
</dbReference>
<dbReference type="InterPro" id="IPR011762">
    <property type="entry name" value="COA_CT_N"/>
</dbReference>
<keyword evidence="9 13" id="KW-0067">ATP-binding</keyword>
<dbReference type="InterPro" id="IPR034733">
    <property type="entry name" value="AcCoA_carboxyl_beta"/>
</dbReference>
<protein>
    <recommendedName>
        <fullName evidence="13">Acetyl-coenzyme A carboxylase carboxyl transferase subunit beta</fullName>
        <shortName evidence="13">ACCase subunit beta</shortName>
        <shortName evidence="13">Acetyl-CoA carboxylase carboxyltransferase subunit beta</shortName>
        <ecNumber evidence="13">2.1.3.15</ecNumber>
    </recommendedName>
</protein>
<dbReference type="GO" id="GO:0008270">
    <property type="term" value="F:zinc ion binding"/>
    <property type="evidence" value="ECO:0007669"/>
    <property type="project" value="UniProtKB-UniRule"/>
</dbReference>
<feature type="binding site" evidence="13">
    <location>
        <position position="50"/>
    </location>
    <ligand>
        <name>Zn(2+)</name>
        <dbReference type="ChEBI" id="CHEBI:29105"/>
    </ligand>
</feature>
<keyword evidence="7 13" id="KW-0276">Fatty acid metabolism</keyword>
<gene>
    <name evidence="13" type="primary">accD</name>
    <name evidence="15" type="ORF">DBW96_00325</name>
</gene>
<evidence type="ECO:0000256" key="1">
    <source>
        <dbReference type="ARBA" id="ARBA00004496"/>
    </source>
</evidence>
<evidence type="ECO:0000256" key="10">
    <source>
        <dbReference type="ARBA" id="ARBA00023098"/>
    </source>
</evidence>
<comment type="cofactor">
    <cofactor evidence="13">
        <name>Zn(2+)</name>
        <dbReference type="ChEBI" id="CHEBI:29105"/>
    </cofactor>
    <text evidence="13">Binds 1 zinc ion per subunit.</text>
</comment>
<evidence type="ECO:0000256" key="7">
    <source>
        <dbReference type="ARBA" id="ARBA00022832"/>
    </source>
</evidence>
<evidence type="ECO:0000313" key="16">
    <source>
        <dbReference type="Proteomes" id="UP000253307"/>
    </source>
</evidence>
<dbReference type="EC" id="2.1.3.15" evidence="13"/>
<name>A0A368C0J2_9GAMM</name>
<reference evidence="15 16" key="1">
    <citation type="journal article" date="2018" name="Microbiome">
        <title>Fine metagenomic profile of the Mediterranean stratified and mixed water columns revealed by assembly and recruitment.</title>
        <authorList>
            <person name="Haro-Moreno J.M."/>
            <person name="Lopez-Perez M."/>
            <person name="De La Torre J.R."/>
            <person name="Picazo A."/>
            <person name="Camacho A."/>
            <person name="Rodriguez-Valera F."/>
        </authorList>
    </citation>
    <scope>NUCLEOTIDE SEQUENCE [LARGE SCALE GENOMIC DNA]</scope>
    <source>
        <strain evidence="15">MED-G82</strain>
    </source>
</reference>
<keyword evidence="10 13" id="KW-0443">Lipid metabolism</keyword>
<dbReference type="UniPathway" id="UPA00655">
    <property type="reaction ID" value="UER00711"/>
</dbReference>
<dbReference type="GO" id="GO:0009329">
    <property type="term" value="C:acetate CoA-transferase complex"/>
    <property type="evidence" value="ECO:0007669"/>
    <property type="project" value="TreeGrafter"/>
</dbReference>
<comment type="subcellular location">
    <subcellularLocation>
        <location evidence="1 13">Cytoplasm</location>
    </subcellularLocation>
</comment>
<comment type="function">
    <text evidence="12 13">Component of the acetyl coenzyme A carboxylase (ACC) complex. Biotin carboxylase (BC) catalyzes the carboxylation of biotin on its carrier protein (BCCP) and then the CO(2) group is transferred by the transcarboxylase to acetyl-CoA to form malonyl-CoA.</text>
</comment>
<evidence type="ECO:0000256" key="12">
    <source>
        <dbReference type="ARBA" id="ARBA00025280"/>
    </source>
</evidence>
<accession>A0A368C0J2</accession>
<comment type="caution">
    <text evidence="15">The sequence shown here is derived from an EMBL/GenBank/DDBJ whole genome shotgun (WGS) entry which is preliminary data.</text>
</comment>
<keyword evidence="15" id="KW-0436">Ligase</keyword>
<dbReference type="AlphaFoldDB" id="A0A368C0J2"/>
<dbReference type="GO" id="GO:0016743">
    <property type="term" value="F:carboxyl- or carbamoyltransferase activity"/>
    <property type="evidence" value="ECO:0007669"/>
    <property type="project" value="UniProtKB-UniRule"/>
</dbReference>
<keyword evidence="8 13" id="KW-0862">Zinc</keyword>
<evidence type="ECO:0000256" key="6">
    <source>
        <dbReference type="ARBA" id="ARBA00022771"/>
    </source>
</evidence>
<keyword evidence="3 13" id="KW-0808">Transferase</keyword>
<comment type="catalytic activity">
    <reaction evidence="13">
        <text>N(6)-carboxybiotinyl-L-lysyl-[protein] + acetyl-CoA = N(6)-biotinyl-L-lysyl-[protein] + malonyl-CoA</text>
        <dbReference type="Rhea" id="RHEA:54728"/>
        <dbReference type="Rhea" id="RHEA-COMP:10505"/>
        <dbReference type="Rhea" id="RHEA-COMP:10506"/>
        <dbReference type="ChEBI" id="CHEBI:57288"/>
        <dbReference type="ChEBI" id="CHEBI:57384"/>
        <dbReference type="ChEBI" id="CHEBI:83144"/>
        <dbReference type="ChEBI" id="CHEBI:83145"/>
        <dbReference type="EC" id="2.1.3.15"/>
    </reaction>
</comment>
<comment type="similarity">
    <text evidence="13">Belongs to the AccD/PCCB family.</text>
</comment>
<proteinExistence type="inferred from homology"/>
<evidence type="ECO:0000256" key="3">
    <source>
        <dbReference type="ARBA" id="ARBA00022679"/>
    </source>
</evidence>
<dbReference type="Pfam" id="PF17848">
    <property type="entry name" value="Zn_ribbon_ACC"/>
    <property type="match status" value="1"/>
</dbReference>
<sequence length="288" mass="31579">MNWLTRLIPSIGEKEPSASKSKVPDGLWNNCPACESILYQPELEKSLFVCPKCGHHLRIGARKRISIFLDQDSFNEISSDEETNNILNFKDTKPYDQRIKEAVSSTGEKEALVTGVGKLDGKEVVVAAFEFRFMGGSMGGTVGTKFVKAVQTAIDKNLPLICFSTSGGARMQESMVSLMQMAKTAAALEKLREKSLPYFSVMIDPIFGGVSASIAMLGDINIAEPGALVGFAGRRVIEETVRVDLPEDFQRAEFLLDRGAIDMIVHRGELRSTISNLRDKLLSNNAAK</sequence>
<evidence type="ECO:0000313" key="15">
    <source>
        <dbReference type="EMBL" id="RCL42885.1"/>
    </source>
</evidence>
<dbReference type="HAMAP" id="MF_01395">
    <property type="entry name" value="AcetylCoA_CT_beta"/>
    <property type="match status" value="1"/>
</dbReference>